<dbReference type="Proteomes" id="UP000007305">
    <property type="component" value="Chromosome 1"/>
</dbReference>
<sequence>MATTTAPTAAVVAPPASHAREFGCRSYSNKRVVVVCRAHEPLAWRRWLGAVVEDEVLVVGADRERRGKPGRGVGRRDAAPFGASSRIEICKPWSIREEQGAVVVEDAEDLQGDLALRKSEARDGVIATNLEPNPDAAAGLRGALRDKPKREGDLHVTA</sequence>
<proteinExistence type="predicted"/>
<dbReference type="AlphaFoldDB" id="A0A804LCL2"/>
<feature type="region of interest" description="Disordered" evidence="1">
    <location>
        <begin position="128"/>
        <end position="158"/>
    </location>
</feature>
<protein>
    <submittedName>
        <fullName evidence="2">Uncharacterized protein</fullName>
    </submittedName>
</protein>
<name>A0A804LCL2_MAIZE</name>
<dbReference type="EnsemblPlants" id="Zm00001eb001620_T001">
    <property type="protein sequence ID" value="Zm00001eb001620_P001"/>
    <property type="gene ID" value="Zm00001eb001620"/>
</dbReference>
<accession>A0A804LCL2</accession>
<dbReference type="Gramene" id="Zm00001eb001620_T001">
    <property type="protein sequence ID" value="Zm00001eb001620_P001"/>
    <property type="gene ID" value="Zm00001eb001620"/>
</dbReference>
<feature type="compositionally biased region" description="Basic and acidic residues" evidence="1">
    <location>
        <begin position="143"/>
        <end position="158"/>
    </location>
</feature>
<evidence type="ECO:0000313" key="3">
    <source>
        <dbReference type="Proteomes" id="UP000007305"/>
    </source>
</evidence>
<organism evidence="2 3">
    <name type="scientific">Zea mays</name>
    <name type="common">Maize</name>
    <dbReference type="NCBI Taxonomy" id="4577"/>
    <lineage>
        <taxon>Eukaryota</taxon>
        <taxon>Viridiplantae</taxon>
        <taxon>Streptophyta</taxon>
        <taxon>Embryophyta</taxon>
        <taxon>Tracheophyta</taxon>
        <taxon>Spermatophyta</taxon>
        <taxon>Magnoliopsida</taxon>
        <taxon>Liliopsida</taxon>
        <taxon>Poales</taxon>
        <taxon>Poaceae</taxon>
        <taxon>PACMAD clade</taxon>
        <taxon>Panicoideae</taxon>
        <taxon>Andropogonodae</taxon>
        <taxon>Andropogoneae</taxon>
        <taxon>Tripsacinae</taxon>
        <taxon>Zea</taxon>
    </lineage>
</organism>
<reference evidence="2" key="3">
    <citation type="submission" date="2021-05" db="UniProtKB">
        <authorList>
            <consortium name="EnsemblPlants"/>
        </authorList>
    </citation>
    <scope>IDENTIFICATION</scope>
    <source>
        <strain evidence="2">cv. B73</strain>
    </source>
</reference>
<evidence type="ECO:0000256" key="1">
    <source>
        <dbReference type="SAM" id="MobiDB-lite"/>
    </source>
</evidence>
<reference evidence="3" key="1">
    <citation type="submission" date="2015-12" db="EMBL/GenBank/DDBJ databases">
        <title>Update maize B73 reference genome by single molecule sequencing technologies.</title>
        <authorList>
            <consortium name="Maize Genome Sequencing Project"/>
            <person name="Ware D."/>
        </authorList>
    </citation>
    <scope>NUCLEOTIDE SEQUENCE [LARGE SCALE GENOMIC DNA]</scope>
    <source>
        <strain evidence="3">cv. B73</strain>
    </source>
</reference>
<keyword evidence="3" id="KW-1185">Reference proteome</keyword>
<reference evidence="2" key="2">
    <citation type="submission" date="2019-07" db="EMBL/GenBank/DDBJ databases">
        <authorList>
            <person name="Seetharam A."/>
            <person name="Woodhouse M."/>
            <person name="Cannon E."/>
        </authorList>
    </citation>
    <scope>NUCLEOTIDE SEQUENCE [LARGE SCALE GENOMIC DNA]</scope>
    <source>
        <strain evidence="2">cv. B73</strain>
    </source>
</reference>
<evidence type="ECO:0000313" key="2">
    <source>
        <dbReference type="EnsemblPlants" id="Zm00001eb001620_P001"/>
    </source>
</evidence>
<dbReference type="InParanoid" id="A0A804LCL2"/>